<dbReference type="Proteomes" id="UP001054837">
    <property type="component" value="Unassembled WGS sequence"/>
</dbReference>
<sequence length="124" mass="14162">MKEDVEKKKMRNGKTCLSIRDKRPSTWHVEAAAEKEAPSQSIGEDSSICRCLITAYSWTGAQADRSPLRFAFEVFCCLRSFIPFVLFVDSFEFSGGADVFFREDGSPLKCFSVVYFKHFEPFGY</sequence>
<protein>
    <submittedName>
        <fullName evidence="1">Uncharacterized protein</fullName>
    </submittedName>
</protein>
<evidence type="ECO:0000313" key="2">
    <source>
        <dbReference type="Proteomes" id="UP001054837"/>
    </source>
</evidence>
<dbReference type="AlphaFoldDB" id="A0AAV4U2G1"/>
<name>A0AAV4U2G1_9ARAC</name>
<organism evidence="1 2">
    <name type="scientific">Caerostris darwini</name>
    <dbReference type="NCBI Taxonomy" id="1538125"/>
    <lineage>
        <taxon>Eukaryota</taxon>
        <taxon>Metazoa</taxon>
        <taxon>Ecdysozoa</taxon>
        <taxon>Arthropoda</taxon>
        <taxon>Chelicerata</taxon>
        <taxon>Arachnida</taxon>
        <taxon>Araneae</taxon>
        <taxon>Araneomorphae</taxon>
        <taxon>Entelegynae</taxon>
        <taxon>Araneoidea</taxon>
        <taxon>Araneidae</taxon>
        <taxon>Caerostris</taxon>
    </lineage>
</organism>
<evidence type="ECO:0000313" key="1">
    <source>
        <dbReference type="EMBL" id="GIY51966.1"/>
    </source>
</evidence>
<gene>
    <name evidence="1" type="ORF">CDAR_597331</name>
</gene>
<proteinExistence type="predicted"/>
<comment type="caution">
    <text evidence="1">The sequence shown here is derived from an EMBL/GenBank/DDBJ whole genome shotgun (WGS) entry which is preliminary data.</text>
</comment>
<accession>A0AAV4U2G1</accession>
<keyword evidence="2" id="KW-1185">Reference proteome</keyword>
<reference evidence="1 2" key="1">
    <citation type="submission" date="2021-06" db="EMBL/GenBank/DDBJ databases">
        <title>Caerostris darwini draft genome.</title>
        <authorList>
            <person name="Kono N."/>
            <person name="Arakawa K."/>
        </authorList>
    </citation>
    <scope>NUCLEOTIDE SEQUENCE [LARGE SCALE GENOMIC DNA]</scope>
</reference>
<dbReference type="EMBL" id="BPLQ01010622">
    <property type="protein sequence ID" value="GIY51966.1"/>
    <property type="molecule type" value="Genomic_DNA"/>
</dbReference>